<evidence type="ECO:0008006" key="5">
    <source>
        <dbReference type="Google" id="ProtNLM"/>
    </source>
</evidence>
<keyword evidence="4" id="KW-1185">Reference proteome</keyword>
<comment type="caution">
    <text evidence="3">The sequence shown here is derived from an EMBL/GenBank/DDBJ whole genome shotgun (WGS) entry which is preliminary data.</text>
</comment>
<reference evidence="3 4" key="1">
    <citation type="submission" date="2018-08" db="EMBL/GenBank/DDBJ databases">
        <title>Genomic Encyclopedia of Archaeal and Bacterial Type Strains, Phase II (KMG-II): from individual species to whole genera.</title>
        <authorList>
            <person name="Goeker M."/>
        </authorList>
    </citation>
    <scope>NUCLEOTIDE SEQUENCE [LARGE SCALE GENOMIC DNA]</scope>
    <source>
        <strain evidence="3 4">DSM 5002</strain>
    </source>
</reference>
<evidence type="ECO:0000256" key="2">
    <source>
        <dbReference type="SAM" id="SignalP"/>
    </source>
</evidence>
<feature type="transmembrane region" description="Helical" evidence="1">
    <location>
        <begin position="54"/>
        <end position="72"/>
    </location>
</feature>
<keyword evidence="1" id="KW-0472">Membrane</keyword>
<proteinExistence type="predicted"/>
<dbReference type="RefSeq" id="WP_119060037.1">
    <property type="nucleotide sequence ID" value="NZ_QXDF01000001.1"/>
</dbReference>
<feature type="signal peptide" evidence="2">
    <location>
        <begin position="1"/>
        <end position="23"/>
    </location>
</feature>
<keyword evidence="2" id="KW-0732">Signal</keyword>
<keyword evidence="1" id="KW-0812">Transmembrane</keyword>
<evidence type="ECO:0000313" key="4">
    <source>
        <dbReference type="Proteomes" id="UP000266273"/>
    </source>
</evidence>
<protein>
    <recommendedName>
        <fullName evidence="5">PXPV repeat-containing protein</fullName>
    </recommendedName>
</protein>
<name>A0A397Q2C2_9HYPH</name>
<dbReference type="Proteomes" id="UP000266273">
    <property type="component" value="Unassembled WGS sequence"/>
</dbReference>
<feature type="chain" id="PRO_5017313426" description="PXPV repeat-containing protein" evidence="2">
    <location>
        <begin position="24"/>
        <end position="122"/>
    </location>
</feature>
<gene>
    <name evidence="3" type="ORF">BXY53_0136</name>
</gene>
<dbReference type="EMBL" id="QXDF01000001">
    <property type="protein sequence ID" value="RIA55083.1"/>
    <property type="molecule type" value="Genomic_DNA"/>
</dbReference>
<evidence type="ECO:0000256" key="1">
    <source>
        <dbReference type="SAM" id="Phobius"/>
    </source>
</evidence>
<accession>A0A397Q2C2</accession>
<evidence type="ECO:0000313" key="3">
    <source>
        <dbReference type="EMBL" id="RIA55083.1"/>
    </source>
</evidence>
<dbReference type="AlphaFoldDB" id="A0A397Q2C2"/>
<sequence>MKFIACFCAALLMAAGFAGSASAATDQSQVGLLPVPYAAASANQSENIKVADSFGAGLATGIIGSIIVGGIIKHKRYHGYRHRRYYRSRHRGRCDYWSRRCANNWGYGGANYRGCLRYHGCY</sequence>
<keyword evidence="1" id="KW-1133">Transmembrane helix</keyword>
<organism evidence="3 4">
    <name type="scientific">Dichotomicrobium thermohalophilum</name>
    <dbReference type="NCBI Taxonomy" id="933063"/>
    <lineage>
        <taxon>Bacteria</taxon>
        <taxon>Pseudomonadati</taxon>
        <taxon>Pseudomonadota</taxon>
        <taxon>Alphaproteobacteria</taxon>
        <taxon>Hyphomicrobiales</taxon>
        <taxon>Hyphomicrobiaceae</taxon>
        <taxon>Dichotomicrobium</taxon>
    </lineage>
</organism>